<dbReference type="EMBL" id="ADKX01000001">
    <property type="protein sequence ID" value="EFW06612.1"/>
    <property type="molecule type" value="Genomic_DNA"/>
</dbReference>
<name>E7G5W1_9FIRM</name>
<gene>
    <name evidence="1" type="ORF">HMPREF9488_00149</name>
</gene>
<reference evidence="1 2" key="1">
    <citation type="submission" date="2010-12" db="EMBL/GenBank/DDBJ databases">
        <title>The Genome Sequence of Coprobacillus sp. strain 29_1.</title>
        <authorList>
            <consortium name="The Broad Institute Genome Sequencing Platform"/>
            <person name="Earl A."/>
            <person name="Ward D."/>
            <person name="Feldgarden M."/>
            <person name="Gevers D."/>
            <person name="Daigneault M."/>
            <person name="Sibley C.D."/>
            <person name="White A."/>
            <person name="Strauss J."/>
            <person name="Allen-Vercoe E."/>
            <person name="Young S.K."/>
            <person name="Zeng Q."/>
            <person name="Gargeya S."/>
            <person name="Fitzgerald M."/>
            <person name="Haas B."/>
            <person name="Abouelleil A."/>
            <person name="Alvarado L."/>
            <person name="Arachchi H.M."/>
            <person name="Berlin A."/>
            <person name="Brown A."/>
            <person name="Chapman S.B."/>
            <person name="Chen Z."/>
            <person name="Dunbar C."/>
            <person name="Freedman E."/>
            <person name="Gearin G."/>
            <person name="Gellesch M."/>
            <person name="Goldberg J."/>
            <person name="Griggs A."/>
            <person name="Gujja S."/>
            <person name="Heilman E."/>
            <person name="Heiman D."/>
            <person name="Howarth C."/>
            <person name="Larson L."/>
            <person name="Lui A."/>
            <person name="MacDonald P.J.P."/>
            <person name="Mehta T."/>
            <person name="Montmayeur A."/>
            <person name="Murphy C."/>
            <person name="Neiman D."/>
            <person name="Pearson M."/>
            <person name="Priest M."/>
            <person name="Roberts A."/>
            <person name="Saif S."/>
            <person name="Shea T."/>
            <person name="Shenoy N."/>
            <person name="Sisk P."/>
            <person name="Stolte C."/>
            <person name="Sykes S."/>
            <person name="White J."/>
            <person name="Yandava C."/>
            <person name="Nusbaum C."/>
            <person name="Birren B."/>
        </authorList>
    </citation>
    <scope>NUCLEOTIDE SEQUENCE [LARGE SCALE GENOMIC DNA]</scope>
    <source>
        <strain evidence="1 2">29_1</strain>
    </source>
</reference>
<dbReference type="GeneID" id="78229426"/>
<comment type="caution">
    <text evidence="1">The sequence shown here is derived from an EMBL/GenBank/DDBJ whole genome shotgun (WGS) entry which is preliminary data.</text>
</comment>
<organism evidence="1 2">
    <name type="scientific">Coprobacillus cateniformis</name>
    <dbReference type="NCBI Taxonomy" id="100884"/>
    <lineage>
        <taxon>Bacteria</taxon>
        <taxon>Bacillati</taxon>
        <taxon>Bacillota</taxon>
        <taxon>Erysipelotrichia</taxon>
        <taxon>Erysipelotrichales</taxon>
        <taxon>Coprobacillaceae</taxon>
        <taxon>Coprobacillus</taxon>
    </lineage>
</organism>
<dbReference type="InterPro" id="IPR006439">
    <property type="entry name" value="HAD-SF_hydro_IA"/>
</dbReference>
<dbReference type="Proteomes" id="UP000003157">
    <property type="component" value="Unassembled WGS sequence"/>
</dbReference>
<sequence length="198" mass="23065">MKNIIFDIGNILLSFQPELYLEKHFSPPQMGDLMMIIFASDEWVELDMGTMMIQDAIDSLTLKHPHYHDEIISVLENWTQMLIPITENVEIAYELKKKGYHLYLLSNFHKEAIQTMYQQYDFFDIFEGGVISAEEKVVKPDEEIYTILLERYHLNPEESLFIDDSLANIKAGNRLGIQGIHLPYLANLKEELKKIGLL</sequence>
<dbReference type="PANTHER" id="PTHR43611:SF3">
    <property type="entry name" value="FLAVIN MONONUCLEOTIDE HYDROLASE 1, CHLOROPLATIC"/>
    <property type="match status" value="1"/>
</dbReference>
<evidence type="ECO:0000313" key="2">
    <source>
        <dbReference type="Proteomes" id="UP000003157"/>
    </source>
</evidence>
<accession>E7G5W1</accession>
<dbReference type="OrthoDB" id="9797415at2"/>
<dbReference type="SFLD" id="SFLDG01129">
    <property type="entry name" value="C1.5:_HAD__Beta-PGM__Phosphata"/>
    <property type="match status" value="1"/>
</dbReference>
<dbReference type="HOGENOM" id="CLU_045011_9_1_9"/>
<dbReference type="STRING" id="100884.GCA_000269565_01552"/>
<dbReference type="eggNOG" id="COG1011">
    <property type="taxonomic scope" value="Bacteria"/>
</dbReference>
<dbReference type="Gene3D" id="3.40.50.1000">
    <property type="entry name" value="HAD superfamily/HAD-like"/>
    <property type="match status" value="1"/>
</dbReference>
<dbReference type="InterPro" id="IPR036412">
    <property type="entry name" value="HAD-like_sf"/>
</dbReference>
<proteinExistence type="predicted"/>
<dbReference type="PANTHER" id="PTHR43611">
    <property type="entry name" value="ALPHA-D-GLUCOSE 1-PHOSPHATE PHOSPHATASE"/>
    <property type="match status" value="1"/>
</dbReference>
<dbReference type="PRINTS" id="PR00413">
    <property type="entry name" value="HADHALOGNASE"/>
</dbReference>
<dbReference type="CDD" id="cd02603">
    <property type="entry name" value="HAD_sEH-N_like"/>
    <property type="match status" value="1"/>
</dbReference>
<keyword evidence="2" id="KW-1185">Reference proteome</keyword>
<dbReference type="NCBIfam" id="TIGR01509">
    <property type="entry name" value="HAD-SF-IA-v3"/>
    <property type="match status" value="1"/>
</dbReference>
<dbReference type="SFLD" id="SFLDS00003">
    <property type="entry name" value="Haloacid_Dehalogenase"/>
    <property type="match status" value="1"/>
</dbReference>
<protein>
    <submittedName>
        <fullName evidence="1">Uncharacterized protein</fullName>
    </submittedName>
</protein>
<dbReference type="RefSeq" id="WP_008787277.1">
    <property type="nucleotide sequence ID" value="NZ_AKCB01000001.1"/>
</dbReference>
<dbReference type="InterPro" id="IPR023198">
    <property type="entry name" value="PGP-like_dom2"/>
</dbReference>
<dbReference type="Gene3D" id="1.10.150.240">
    <property type="entry name" value="Putative phosphatase, domain 2"/>
    <property type="match status" value="1"/>
</dbReference>
<dbReference type="Pfam" id="PF00702">
    <property type="entry name" value="Hydrolase"/>
    <property type="match status" value="1"/>
</dbReference>
<dbReference type="SUPFAM" id="SSF56784">
    <property type="entry name" value="HAD-like"/>
    <property type="match status" value="1"/>
</dbReference>
<dbReference type="AlphaFoldDB" id="E7G5W1"/>
<evidence type="ECO:0000313" key="1">
    <source>
        <dbReference type="EMBL" id="EFW06612.1"/>
    </source>
</evidence>
<dbReference type="InterPro" id="IPR023214">
    <property type="entry name" value="HAD_sf"/>
</dbReference>